<keyword evidence="4" id="KW-0804">Transcription</keyword>
<dbReference type="GO" id="GO:0016251">
    <property type="term" value="F:RNA polymerase II general transcription initiation factor activity"/>
    <property type="evidence" value="ECO:0007669"/>
    <property type="project" value="TreeGrafter"/>
</dbReference>
<organism evidence="7 8">
    <name type="scientific">Dibothriocephalus latus</name>
    <name type="common">Fish tapeworm</name>
    <name type="synonym">Diphyllobothrium latum</name>
    <dbReference type="NCBI Taxonomy" id="60516"/>
    <lineage>
        <taxon>Eukaryota</taxon>
        <taxon>Metazoa</taxon>
        <taxon>Spiralia</taxon>
        <taxon>Lophotrochozoa</taxon>
        <taxon>Platyhelminthes</taxon>
        <taxon>Cestoda</taxon>
        <taxon>Eucestoda</taxon>
        <taxon>Diphyllobothriidea</taxon>
        <taxon>Diphyllobothriidae</taxon>
        <taxon>Dibothriocephalus</taxon>
    </lineage>
</organism>
<name>A0A3P7LD59_DIBLA</name>
<comment type="subcellular location">
    <subcellularLocation>
        <location evidence="1">Nucleus</location>
    </subcellularLocation>
</comment>
<keyword evidence="8" id="KW-1185">Reference proteome</keyword>
<dbReference type="OrthoDB" id="341924at2759"/>
<evidence type="ECO:0000256" key="3">
    <source>
        <dbReference type="ARBA" id="ARBA00023015"/>
    </source>
</evidence>
<evidence type="ECO:0000313" key="7">
    <source>
        <dbReference type="EMBL" id="VDN14734.1"/>
    </source>
</evidence>
<dbReference type="CDD" id="cd07979">
    <property type="entry name" value="HFD_TAF9"/>
    <property type="match status" value="1"/>
</dbReference>
<sequence>MTDSEGQNDSQTSPFAVIKSIFEDFNLTGVCDDVCLRVLDIIYKYTGEILTEARALANYSGRSKITESDVRLAVDSKAEQLILTPLHREQLLEYAEKVNSQPLPPIKPGHGIRLGPEKYTLTAPNFTVTTSSPSSVDNSFTQSSAAPTGPVASRITLPGTGSGVTVFRVASAAPGHLPNLIPAAEADISTTVGGTSGGLHVIAPVAAPASLIRVQSGNPPGNVHSPVLPLNKTNAGVTQLVLKQSWYMCCLGISQTCEASAVKLLMLNPSTLAQSLFLSWLAFSEQKSTIRCPETCGQLN</sequence>
<dbReference type="GO" id="GO:0005669">
    <property type="term" value="C:transcription factor TFIID complex"/>
    <property type="evidence" value="ECO:0007669"/>
    <property type="project" value="TreeGrafter"/>
</dbReference>
<dbReference type="InterPro" id="IPR051431">
    <property type="entry name" value="TFIID_subunit_9"/>
</dbReference>
<dbReference type="PANTHER" id="PTHR48068:SF4">
    <property type="entry name" value="TATA-BOX BINDING PROTEIN ASSOCIATED FACTOR 9"/>
    <property type="match status" value="1"/>
</dbReference>
<evidence type="ECO:0000256" key="1">
    <source>
        <dbReference type="ARBA" id="ARBA00004123"/>
    </source>
</evidence>
<evidence type="ECO:0000256" key="4">
    <source>
        <dbReference type="ARBA" id="ARBA00023163"/>
    </source>
</evidence>
<dbReference type="GO" id="GO:0000124">
    <property type="term" value="C:SAGA complex"/>
    <property type="evidence" value="ECO:0007669"/>
    <property type="project" value="TreeGrafter"/>
</dbReference>
<proteinExistence type="inferred from homology"/>
<dbReference type="PANTHER" id="PTHR48068">
    <property type="entry name" value="TAF9 RNA POLYMERASE II, TATA BOX-BINDING PROTEIN (TBP)-ASSOCIATED FACTOR"/>
    <property type="match status" value="1"/>
</dbReference>
<feature type="compositionally biased region" description="Polar residues" evidence="6">
    <location>
        <begin position="130"/>
        <end position="146"/>
    </location>
</feature>
<dbReference type="EMBL" id="UYRU01060205">
    <property type="protein sequence ID" value="VDN14734.1"/>
    <property type="molecule type" value="Genomic_DNA"/>
</dbReference>
<dbReference type="InterPro" id="IPR003162">
    <property type="entry name" value="TFIID-31"/>
</dbReference>
<evidence type="ECO:0008006" key="9">
    <source>
        <dbReference type="Google" id="ProtNLM"/>
    </source>
</evidence>
<evidence type="ECO:0000256" key="6">
    <source>
        <dbReference type="SAM" id="MobiDB-lite"/>
    </source>
</evidence>
<gene>
    <name evidence="7" type="ORF">DILT_LOCUS10565</name>
</gene>
<accession>A0A3P7LD59</accession>
<keyword evidence="3" id="KW-0805">Transcription regulation</keyword>
<reference evidence="7 8" key="1">
    <citation type="submission" date="2018-11" db="EMBL/GenBank/DDBJ databases">
        <authorList>
            <consortium name="Pathogen Informatics"/>
        </authorList>
    </citation>
    <scope>NUCLEOTIDE SEQUENCE [LARGE SCALE GENOMIC DNA]</scope>
</reference>
<dbReference type="Gene3D" id="1.10.20.10">
    <property type="entry name" value="Histone, subunit A"/>
    <property type="match status" value="1"/>
</dbReference>
<dbReference type="GO" id="GO:0046982">
    <property type="term" value="F:protein heterodimerization activity"/>
    <property type="evidence" value="ECO:0007669"/>
    <property type="project" value="InterPro"/>
</dbReference>
<comment type="similarity">
    <text evidence="2">Belongs to the TAF9 family.</text>
</comment>
<evidence type="ECO:0000256" key="5">
    <source>
        <dbReference type="ARBA" id="ARBA00023242"/>
    </source>
</evidence>
<dbReference type="AlphaFoldDB" id="A0A3P7LD59"/>
<dbReference type="Proteomes" id="UP000281553">
    <property type="component" value="Unassembled WGS sequence"/>
</dbReference>
<keyword evidence="5" id="KW-0539">Nucleus</keyword>
<dbReference type="GO" id="GO:0003713">
    <property type="term" value="F:transcription coactivator activity"/>
    <property type="evidence" value="ECO:0007669"/>
    <property type="project" value="TreeGrafter"/>
</dbReference>
<evidence type="ECO:0000313" key="8">
    <source>
        <dbReference type="Proteomes" id="UP000281553"/>
    </source>
</evidence>
<dbReference type="Pfam" id="PF02291">
    <property type="entry name" value="TFIID-31kDa"/>
    <property type="match status" value="1"/>
</dbReference>
<evidence type="ECO:0000256" key="2">
    <source>
        <dbReference type="ARBA" id="ARBA00007646"/>
    </source>
</evidence>
<dbReference type="GO" id="GO:0051123">
    <property type="term" value="P:RNA polymerase II preinitiation complex assembly"/>
    <property type="evidence" value="ECO:0007669"/>
    <property type="project" value="TreeGrafter"/>
</dbReference>
<dbReference type="InterPro" id="IPR009072">
    <property type="entry name" value="Histone-fold"/>
</dbReference>
<protein>
    <recommendedName>
        <fullName evidence="9">Transcription initiation factor TFIID subunit 9</fullName>
    </recommendedName>
</protein>
<feature type="region of interest" description="Disordered" evidence="6">
    <location>
        <begin position="130"/>
        <end position="155"/>
    </location>
</feature>
<dbReference type="SUPFAM" id="SSF47113">
    <property type="entry name" value="Histone-fold"/>
    <property type="match status" value="1"/>
</dbReference>